<reference evidence="2 3" key="1">
    <citation type="submission" date="2024-01" db="EMBL/GenBank/DDBJ databases">
        <title>Complete genome of Cladobotryum mycophilum ATHUM6906.</title>
        <authorList>
            <person name="Christinaki A.C."/>
            <person name="Myridakis A.I."/>
            <person name="Kouvelis V.N."/>
        </authorList>
    </citation>
    <scope>NUCLEOTIDE SEQUENCE [LARGE SCALE GENOMIC DNA]</scope>
    <source>
        <strain evidence="2 3">ATHUM6906</strain>
    </source>
</reference>
<evidence type="ECO:0000313" key="2">
    <source>
        <dbReference type="EMBL" id="KAK5992869.1"/>
    </source>
</evidence>
<keyword evidence="1" id="KW-1133">Transmembrane helix</keyword>
<gene>
    <name evidence="2" type="ORF">PT974_06291</name>
</gene>
<sequence>MDILYTLRQYTTLLFCVLLLYLTAWWHIPIILLKCLLLGNPNFEREVTLGALDIMMRATLLFILVKSWTWKRSGSAAGG</sequence>
<keyword evidence="1" id="KW-0472">Membrane</keyword>
<feature type="transmembrane region" description="Helical" evidence="1">
    <location>
        <begin position="12"/>
        <end position="32"/>
    </location>
</feature>
<evidence type="ECO:0000313" key="3">
    <source>
        <dbReference type="Proteomes" id="UP001338125"/>
    </source>
</evidence>
<proteinExistence type="predicted"/>
<feature type="transmembrane region" description="Helical" evidence="1">
    <location>
        <begin position="47"/>
        <end position="65"/>
    </location>
</feature>
<dbReference type="EMBL" id="JAVFKD010000012">
    <property type="protein sequence ID" value="KAK5992869.1"/>
    <property type="molecule type" value="Genomic_DNA"/>
</dbReference>
<keyword evidence="1" id="KW-0812">Transmembrane</keyword>
<comment type="caution">
    <text evidence="2">The sequence shown here is derived from an EMBL/GenBank/DDBJ whole genome shotgun (WGS) entry which is preliminary data.</text>
</comment>
<accession>A0ABR0SLG2</accession>
<keyword evidence="3" id="KW-1185">Reference proteome</keyword>
<protein>
    <submittedName>
        <fullName evidence="2">Uncharacterized protein</fullName>
    </submittedName>
</protein>
<dbReference type="Proteomes" id="UP001338125">
    <property type="component" value="Unassembled WGS sequence"/>
</dbReference>
<name>A0ABR0SLG2_9HYPO</name>
<organism evidence="2 3">
    <name type="scientific">Cladobotryum mycophilum</name>
    <dbReference type="NCBI Taxonomy" id="491253"/>
    <lineage>
        <taxon>Eukaryota</taxon>
        <taxon>Fungi</taxon>
        <taxon>Dikarya</taxon>
        <taxon>Ascomycota</taxon>
        <taxon>Pezizomycotina</taxon>
        <taxon>Sordariomycetes</taxon>
        <taxon>Hypocreomycetidae</taxon>
        <taxon>Hypocreales</taxon>
        <taxon>Hypocreaceae</taxon>
        <taxon>Cladobotryum</taxon>
    </lineage>
</organism>
<evidence type="ECO:0000256" key="1">
    <source>
        <dbReference type="SAM" id="Phobius"/>
    </source>
</evidence>